<evidence type="ECO:0008006" key="6">
    <source>
        <dbReference type="Google" id="ProtNLM"/>
    </source>
</evidence>
<accession>A0AAF0ETK2</accession>
<reference evidence="4" key="1">
    <citation type="submission" date="2023-03" db="EMBL/GenBank/DDBJ databases">
        <title>Mating type loci evolution in Malassezia.</title>
        <authorList>
            <person name="Coelho M.A."/>
        </authorList>
    </citation>
    <scope>NUCLEOTIDE SEQUENCE</scope>
    <source>
        <strain evidence="4">CBS 11721</strain>
    </source>
</reference>
<feature type="domain" description="URB1 central HEAT repeat" evidence="3">
    <location>
        <begin position="652"/>
        <end position="754"/>
    </location>
</feature>
<dbReference type="GO" id="GO:0005730">
    <property type="term" value="C:nucleolus"/>
    <property type="evidence" value="ECO:0007669"/>
    <property type="project" value="TreeGrafter"/>
</dbReference>
<name>A0AAF0ETK2_9BASI</name>
<dbReference type="InterPro" id="IPR039844">
    <property type="entry name" value="URB1"/>
</dbReference>
<dbReference type="Proteomes" id="UP001219933">
    <property type="component" value="Chromosome 5"/>
</dbReference>
<proteinExistence type="predicted"/>
<evidence type="ECO:0000259" key="2">
    <source>
        <dbReference type="Pfam" id="PF16201"/>
    </source>
</evidence>
<dbReference type="GO" id="GO:0000463">
    <property type="term" value="P:maturation of LSU-rRNA from tricistronic rRNA transcript (SSU-rRNA, 5.8S rRNA, LSU-rRNA)"/>
    <property type="evidence" value="ECO:0007669"/>
    <property type="project" value="TreeGrafter"/>
</dbReference>
<dbReference type="EMBL" id="CP119881">
    <property type="protein sequence ID" value="WFD36813.1"/>
    <property type="molecule type" value="Genomic_DNA"/>
</dbReference>
<dbReference type="InterPro" id="IPR059018">
    <property type="entry name" value="HEAT_URB1"/>
</dbReference>
<organism evidence="4 5">
    <name type="scientific">Malassezia cuniculi</name>
    <dbReference type="NCBI Taxonomy" id="948313"/>
    <lineage>
        <taxon>Eukaryota</taxon>
        <taxon>Fungi</taxon>
        <taxon>Dikarya</taxon>
        <taxon>Basidiomycota</taxon>
        <taxon>Ustilaginomycotina</taxon>
        <taxon>Malasseziomycetes</taxon>
        <taxon>Malasseziales</taxon>
        <taxon>Malasseziaceae</taxon>
        <taxon>Malassezia</taxon>
    </lineage>
</organism>
<gene>
    <name evidence="4" type="ORF">MCUN1_003703</name>
</gene>
<dbReference type="Pfam" id="PF26140">
    <property type="entry name" value="HEAT_URB1"/>
    <property type="match status" value="1"/>
</dbReference>
<evidence type="ECO:0000313" key="5">
    <source>
        <dbReference type="Proteomes" id="UP001219933"/>
    </source>
</evidence>
<evidence type="ECO:0000259" key="3">
    <source>
        <dbReference type="Pfam" id="PF26140"/>
    </source>
</evidence>
<dbReference type="GO" id="GO:0000466">
    <property type="term" value="P:maturation of 5.8S rRNA from tricistronic rRNA transcript (SSU-rRNA, 5.8S rRNA, LSU-rRNA)"/>
    <property type="evidence" value="ECO:0007669"/>
    <property type="project" value="TreeGrafter"/>
</dbReference>
<dbReference type="SUPFAM" id="SSF48371">
    <property type="entry name" value="ARM repeat"/>
    <property type="match status" value="1"/>
</dbReference>
<dbReference type="InterPro" id="IPR021714">
    <property type="entry name" value="URB1_N"/>
</dbReference>
<feature type="domain" description="URB1 C-terminal" evidence="2">
    <location>
        <begin position="1362"/>
        <end position="1574"/>
    </location>
</feature>
<dbReference type="Pfam" id="PF16201">
    <property type="entry name" value="NopRA1"/>
    <property type="match status" value="1"/>
</dbReference>
<evidence type="ECO:0000313" key="4">
    <source>
        <dbReference type="EMBL" id="WFD36813.1"/>
    </source>
</evidence>
<feature type="domain" description="URB1 N-terminal" evidence="1">
    <location>
        <begin position="69"/>
        <end position="395"/>
    </location>
</feature>
<dbReference type="InterPro" id="IPR032436">
    <property type="entry name" value="URB1_C"/>
</dbReference>
<sequence length="1739" mass="186995">MAAPRADDVAAQLASSSADTVASALTRVRKYTHITAEDIGASGEVAIALGDARLAFAAELIEKDGGRLIFDAWERAEAQSLDALKPLALFVLAQLLVLLGAHQPFHALGEQIIERMFASDAPWMERTLAYVASAAKRDGTPEASVILSALRLLTACASFGRGKHAAATFERVHWNASVSTRLLNMRRRGRRGTPAPQVSLHDADIRLQYISLQLAMLTQSFSSALKVSLVELGSDFLPAVLRGLVADSPIIVQWVLLVLYEDLMRDDAVSRTAKVRFMNEASCAAVVKLYAREDAAEGSPVVADVAHHFMLSICTHPGFGICYADDGWYAKEGDAPLYNKILSGVVKQLSIEDLRQQELLLRILESCPELVAPTLSHTSKKLAIEPHATSTWLANVAFFGRTLALAIPAMHSLPPPIAVILGNTAPDAILRAASKGLQHQDALVRYFSCALCIRCLERMAKFAHVAVEHAEKQEESADGPWTATARAAELEWRRRVPPAETVVALVSATQSAKETMLHEAALRLVALYHEALPSMVLDTRFDAGRLLVRAFLDTTEPRGLRLSRLAQVHALRILALQPVAHFDWSARIAENCASTRKSYIHFLLTIYVSAKHASHDAVCVAAEQLLARWLEAIVNSAELHAWLDALPPAPFDTPPSVLSLIDDCVLRCAKTPYRYLERARELAQGDTPPSPLALAFAEQLAIRIDKHILSQDESGDAARFLAQLAPRLVTLGVPVTAVEQLVSPINSQTLKHEVSALANGGHGASGDDISAIVHSKCDDYSGVLNTPHVDVLVSVILARARPDADPQSAWDAVDQAAKRLSAAQVDSCILQHPSTRAWIGRADKRADKYLARCARCVASLLDPANDDHKTMVAPIVGAIAARLAPSLYAAAIALAPFAGGAAAQLTRACFTQNDPGRLGVIRSLAGHPGAAPIITENAPQLAPLLAGPTRDGVLEVYEALLVSALPPLLDGITEPQSQGSLKRLGMLPRFDVHALLESTWDERLDRVLCRVVYAQPKAISQVIDAWTRLPVSKLPLTLCAVLELAADSLPGALAEAAAKYAAEAICAGENAAASLAGAALPAFTARHLTAALSKSSPRAIFTAPMVWLIYKLGNAELTTQYASEILPWIVRRFAEDAVLDPTTRGAVQAFCCIVRRMNVPAHLADLVVSAAVSHKSDDIDALRLAAALARSLGTGANRHASALLASQHISSARSGSLRDAFVELLTALLRRAPEALDSASALTRVIYLYGGTTSRADKLLSSLFHITEVHSGRSVTGMLGAWSAEQGAVPQPGGALLSAVLTLRPGAAHDSAACAGGIPRDDAYLPRFVLDLLAGAIVERDIERSPPLTGLEWLAVARTGALGVAITCLSSPDACLRAEALVLLGKVHASMRETTFRERDHLLMVLDRVREAIPPPPVTNITGMHDSPPWLPAPATLFAHECIRAICAPHSPAFPICMRFLLQRPKLDAFDMPLLYSMLYSSSDEAQFERVWMLQFLRMCVAAHGRLPDESEERIAEWRIYRRRHVWDLLLSMYDGLAESKRRERHVLEDIFLAAAGVPSIMCELVSRKGYLEWLEMRTARVRDADAAAFWVSLLARMCNAQDGPGAVATVAKLDAAAHGTLVATLLSAACAAVERAQETLTGLVDSAVALLAALAEYRALRGACQYSATELGAATCLIKLVLPHVQATQAPRLLDAVLALATDPSSRALASAFAAVSTLAVLHRNSRARTLALGVLRT</sequence>
<dbReference type="InterPro" id="IPR016024">
    <property type="entry name" value="ARM-type_fold"/>
</dbReference>
<protein>
    <recommendedName>
        <fullName evidence="6">Nucleolar pre-ribosomal-associated protein 1</fullName>
    </recommendedName>
</protein>
<keyword evidence="5" id="KW-1185">Reference proteome</keyword>
<evidence type="ECO:0000259" key="1">
    <source>
        <dbReference type="Pfam" id="PF11707"/>
    </source>
</evidence>
<dbReference type="Pfam" id="PF11707">
    <property type="entry name" value="Npa1"/>
    <property type="match status" value="1"/>
</dbReference>
<dbReference type="PANTHER" id="PTHR13500:SF0">
    <property type="entry name" value="NUCLEOLAR PRE-RIBOSOMAL-ASSOCIATED PROTEIN 1"/>
    <property type="match status" value="1"/>
</dbReference>
<dbReference type="PANTHER" id="PTHR13500">
    <property type="entry name" value="NUCLEOLAR PRERIBOSOMAL-ASSOCIATED PROTEIN 1"/>
    <property type="match status" value="1"/>
</dbReference>